<protein>
    <submittedName>
        <fullName evidence="5">Porin family protein</fullName>
    </submittedName>
</protein>
<dbReference type="OrthoDB" id="658990at2"/>
<gene>
    <name evidence="5" type="ORF">FOA19_00020</name>
</gene>
<evidence type="ECO:0000256" key="1">
    <source>
        <dbReference type="ARBA" id="ARBA00009830"/>
    </source>
</evidence>
<dbReference type="Pfam" id="PF02462">
    <property type="entry name" value="Opacity"/>
    <property type="match status" value="1"/>
</dbReference>
<evidence type="ECO:0000256" key="3">
    <source>
        <dbReference type="SAM" id="SignalP"/>
    </source>
</evidence>
<comment type="caution">
    <text evidence="5">The sequence shown here is derived from an EMBL/GenBank/DDBJ whole genome shotgun (WGS) entry which is preliminary data.</text>
</comment>
<keyword evidence="3" id="KW-0732">Signal</keyword>
<dbReference type="RefSeq" id="WP_149088759.1">
    <property type="nucleotide sequence ID" value="NZ_VKKY01000001.1"/>
</dbReference>
<dbReference type="EMBL" id="VKKY01000001">
    <property type="protein sequence ID" value="KAA3439113.1"/>
    <property type="molecule type" value="Genomic_DNA"/>
</dbReference>
<dbReference type="AlphaFoldDB" id="A0A5B6TFN2"/>
<proteinExistence type="inferred from homology"/>
<dbReference type="GO" id="GO:0015288">
    <property type="term" value="F:porin activity"/>
    <property type="evidence" value="ECO:0007669"/>
    <property type="project" value="InterPro"/>
</dbReference>
<name>A0A5B6TFN2_9BACT</name>
<evidence type="ECO:0000313" key="5">
    <source>
        <dbReference type="EMBL" id="KAA3439113.1"/>
    </source>
</evidence>
<organism evidence="5 6">
    <name type="scientific">Rufibacter hautae</name>
    <dbReference type="NCBI Taxonomy" id="2595005"/>
    <lineage>
        <taxon>Bacteria</taxon>
        <taxon>Pseudomonadati</taxon>
        <taxon>Bacteroidota</taxon>
        <taxon>Cytophagia</taxon>
        <taxon>Cytophagales</taxon>
        <taxon>Hymenobacteraceae</taxon>
        <taxon>Rufibacter</taxon>
    </lineage>
</organism>
<feature type="domain" description="Porin opacity type" evidence="4">
    <location>
        <begin position="179"/>
        <end position="262"/>
    </location>
</feature>
<feature type="chain" id="PRO_5022755296" evidence="3">
    <location>
        <begin position="29"/>
        <end position="280"/>
    </location>
</feature>
<dbReference type="Proteomes" id="UP000324133">
    <property type="component" value="Unassembled WGS sequence"/>
</dbReference>
<evidence type="ECO:0000313" key="6">
    <source>
        <dbReference type="Proteomes" id="UP000324133"/>
    </source>
</evidence>
<feature type="region of interest" description="Disordered" evidence="2">
    <location>
        <begin position="30"/>
        <end position="94"/>
    </location>
</feature>
<evidence type="ECO:0000259" key="4">
    <source>
        <dbReference type="Pfam" id="PF02462"/>
    </source>
</evidence>
<sequence length="280" mass="29246">MKNSTFLQGMRSLTLTGLVCLASLAVSAQTKTKTSTSTQTKAKTTATATPAKAKTATAATAKPKTYSASATTRKSTAAASTKKAPAKTVASAAPVKPVETAAAAPAPTPEVVSPAETKRQASAAFGGGSNVISFGIGLVHNLDYPKGGSRLMPLTFSYERGLNVAAGPGTIGVGGVFSYSHYKWGEGDYKWTVMYFGAKGAYHIDLAKNEKLDTYAGLNLGYARTKVNYDSYYYGSASEGEVKVGVLAGARYFFTENVGAHLELETGPMSHITLGLSYKF</sequence>
<evidence type="ECO:0000256" key="2">
    <source>
        <dbReference type="SAM" id="MobiDB-lite"/>
    </source>
</evidence>
<dbReference type="InterPro" id="IPR003394">
    <property type="entry name" value="Porin_opacity"/>
</dbReference>
<dbReference type="Gene3D" id="2.40.160.20">
    <property type="match status" value="1"/>
</dbReference>
<dbReference type="SUPFAM" id="SSF56925">
    <property type="entry name" value="OMPA-like"/>
    <property type="match status" value="1"/>
</dbReference>
<comment type="similarity">
    <text evidence="1">Belongs to the opacity porin family.</text>
</comment>
<feature type="signal peptide" evidence="3">
    <location>
        <begin position="1"/>
        <end position="28"/>
    </location>
</feature>
<accession>A0A5B6TFN2</accession>
<dbReference type="GO" id="GO:0009279">
    <property type="term" value="C:cell outer membrane"/>
    <property type="evidence" value="ECO:0007669"/>
    <property type="project" value="UniProtKB-ARBA"/>
</dbReference>
<dbReference type="InterPro" id="IPR011250">
    <property type="entry name" value="OMP/PagP_B-barrel"/>
</dbReference>
<reference evidence="5 6" key="1">
    <citation type="submission" date="2019-07" db="EMBL/GenBank/DDBJ databases">
        <title>Rufibacter sp. nov., isolated from lake sediment.</title>
        <authorList>
            <person name="Qu J.-H."/>
        </authorList>
    </citation>
    <scope>NUCLEOTIDE SEQUENCE [LARGE SCALE GENOMIC DNA]</scope>
    <source>
        <strain evidence="5 6">NBS58-1</strain>
    </source>
</reference>
<keyword evidence="6" id="KW-1185">Reference proteome</keyword>